<evidence type="ECO:0000313" key="2">
    <source>
        <dbReference type="Proteomes" id="UP000298663"/>
    </source>
</evidence>
<dbReference type="Proteomes" id="UP000298663">
    <property type="component" value="Unassembled WGS sequence"/>
</dbReference>
<accession>A0A4U5LPU0</accession>
<dbReference type="EMBL" id="AZBU02000014">
    <property type="protein sequence ID" value="TKR57957.1"/>
    <property type="molecule type" value="Genomic_DNA"/>
</dbReference>
<proteinExistence type="predicted"/>
<protein>
    <submittedName>
        <fullName evidence="1">Uncharacterized protein</fullName>
    </submittedName>
</protein>
<dbReference type="AlphaFoldDB" id="A0A4U5LPU0"/>
<evidence type="ECO:0000313" key="1">
    <source>
        <dbReference type="EMBL" id="TKR57957.1"/>
    </source>
</evidence>
<sequence>MLEPWTHAFSSQIGFSYELLTRDGVREGQERILSSPAVNRFPVALHRRQTVAAAKFRTPNTPDALARHQVLPRAKRRIEPSFQGSISHFCVTTNAPRDQIAGRKIRNSDVKEARFVRGAFEKRRESCNG</sequence>
<reference evidence="1 2" key="2">
    <citation type="journal article" date="2019" name="G3 (Bethesda)">
        <title>Hybrid Assembly of the Genome of the Entomopathogenic Nematode Steinernema carpocapsae Identifies the X-Chromosome.</title>
        <authorList>
            <person name="Serra L."/>
            <person name="Macchietto M."/>
            <person name="Macias-Munoz A."/>
            <person name="McGill C.J."/>
            <person name="Rodriguez I.M."/>
            <person name="Rodriguez B."/>
            <person name="Murad R."/>
            <person name="Mortazavi A."/>
        </authorList>
    </citation>
    <scope>NUCLEOTIDE SEQUENCE [LARGE SCALE GENOMIC DNA]</scope>
    <source>
        <strain evidence="1 2">ALL</strain>
    </source>
</reference>
<organism evidence="1 2">
    <name type="scientific">Steinernema carpocapsae</name>
    <name type="common">Entomopathogenic nematode</name>
    <dbReference type="NCBI Taxonomy" id="34508"/>
    <lineage>
        <taxon>Eukaryota</taxon>
        <taxon>Metazoa</taxon>
        <taxon>Ecdysozoa</taxon>
        <taxon>Nematoda</taxon>
        <taxon>Chromadorea</taxon>
        <taxon>Rhabditida</taxon>
        <taxon>Tylenchina</taxon>
        <taxon>Panagrolaimomorpha</taxon>
        <taxon>Strongyloidoidea</taxon>
        <taxon>Steinernematidae</taxon>
        <taxon>Steinernema</taxon>
    </lineage>
</organism>
<reference evidence="1 2" key="1">
    <citation type="journal article" date="2015" name="Genome Biol.">
        <title>Comparative genomics of Steinernema reveals deeply conserved gene regulatory networks.</title>
        <authorList>
            <person name="Dillman A.R."/>
            <person name="Macchietto M."/>
            <person name="Porter C.F."/>
            <person name="Rogers A."/>
            <person name="Williams B."/>
            <person name="Antoshechkin I."/>
            <person name="Lee M.M."/>
            <person name="Goodwin Z."/>
            <person name="Lu X."/>
            <person name="Lewis E.E."/>
            <person name="Goodrich-Blair H."/>
            <person name="Stock S.P."/>
            <person name="Adams B.J."/>
            <person name="Sternberg P.W."/>
            <person name="Mortazavi A."/>
        </authorList>
    </citation>
    <scope>NUCLEOTIDE SEQUENCE [LARGE SCALE GENOMIC DNA]</scope>
    <source>
        <strain evidence="1 2">ALL</strain>
    </source>
</reference>
<comment type="caution">
    <text evidence="1">The sequence shown here is derived from an EMBL/GenBank/DDBJ whole genome shotgun (WGS) entry which is preliminary data.</text>
</comment>
<name>A0A4U5LPU0_STECR</name>
<gene>
    <name evidence="1" type="ORF">L596_030591</name>
</gene>
<keyword evidence="2" id="KW-1185">Reference proteome</keyword>